<keyword evidence="6" id="KW-0143">Chaperone</keyword>
<evidence type="ECO:0000256" key="4">
    <source>
        <dbReference type="ARBA" id="ARBA00022490"/>
    </source>
</evidence>
<proteinExistence type="inferred from homology"/>
<dbReference type="RefSeq" id="WP_183987701.1">
    <property type="nucleotide sequence ID" value="NZ_JACHHG010000008.1"/>
</dbReference>
<sequence>MRITDNKVVAIDYVLTIQGEVVDQSEGEPLVYLQGASNIIPGLERALEGKTVGDSLSVTVPPEEGYGTWDENSVEKIDRDNFDEAPEVGATYYAENADGSVLPFTVRAIEEDGVVIDFNHPLAGETLEFQVTVRSIRDARPEEIEHGHPHGESGEEGHHH</sequence>
<evidence type="ECO:0000256" key="1">
    <source>
        <dbReference type="ARBA" id="ARBA00000971"/>
    </source>
</evidence>
<evidence type="ECO:0000259" key="11">
    <source>
        <dbReference type="PROSITE" id="PS50059"/>
    </source>
</evidence>
<keyword evidence="13" id="KW-1185">Reference proteome</keyword>
<evidence type="ECO:0000256" key="3">
    <source>
        <dbReference type="ARBA" id="ARBA00006577"/>
    </source>
</evidence>
<dbReference type="AlphaFoldDB" id="A0A841I1K7"/>
<evidence type="ECO:0000256" key="2">
    <source>
        <dbReference type="ARBA" id="ARBA00004496"/>
    </source>
</evidence>
<keyword evidence="4" id="KW-0963">Cytoplasm</keyword>
<feature type="domain" description="PPIase FKBP-type" evidence="11">
    <location>
        <begin position="6"/>
        <end position="67"/>
    </location>
</feature>
<dbReference type="Proteomes" id="UP000569951">
    <property type="component" value="Unassembled WGS sequence"/>
</dbReference>
<accession>A0A841I1K7</accession>
<evidence type="ECO:0000256" key="6">
    <source>
        <dbReference type="ARBA" id="ARBA00023186"/>
    </source>
</evidence>
<dbReference type="PANTHER" id="PTHR47861:SF3">
    <property type="entry name" value="FKBP-TYPE PEPTIDYL-PROLYL CIS-TRANS ISOMERASE SLYD"/>
    <property type="match status" value="1"/>
</dbReference>
<keyword evidence="5 9" id="KW-0697">Rotamase</keyword>
<dbReference type="Gene3D" id="3.10.50.40">
    <property type="match status" value="1"/>
</dbReference>
<evidence type="ECO:0000256" key="9">
    <source>
        <dbReference type="PROSITE-ProRule" id="PRU00277"/>
    </source>
</evidence>
<comment type="similarity">
    <text evidence="3 10">Belongs to the FKBP-type PPIase family.</text>
</comment>
<dbReference type="InterPro" id="IPR046357">
    <property type="entry name" value="PPIase_dom_sf"/>
</dbReference>
<dbReference type="EMBL" id="JACHHG010000008">
    <property type="protein sequence ID" value="MBB6098956.1"/>
    <property type="molecule type" value="Genomic_DNA"/>
</dbReference>
<evidence type="ECO:0000256" key="8">
    <source>
        <dbReference type="ARBA" id="ARBA00037071"/>
    </source>
</evidence>
<evidence type="ECO:0000256" key="7">
    <source>
        <dbReference type="ARBA" id="ARBA00023235"/>
    </source>
</evidence>
<comment type="caution">
    <text evidence="12">The sequence shown here is derived from an EMBL/GenBank/DDBJ whole genome shotgun (WGS) entry which is preliminary data.</text>
</comment>
<evidence type="ECO:0000313" key="12">
    <source>
        <dbReference type="EMBL" id="MBB6098956.1"/>
    </source>
</evidence>
<keyword evidence="7 9" id="KW-0413">Isomerase</keyword>
<reference evidence="12 13" key="1">
    <citation type="submission" date="2020-08" db="EMBL/GenBank/DDBJ databases">
        <title>Genomic Encyclopedia of Type Strains, Phase IV (KMG-IV): sequencing the most valuable type-strain genomes for metagenomic binning, comparative biology and taxonomic classification.</title>
        <authorList>
            <person name="Goeker M."/>
        </authorList>
    </citation>
    <scope>NUCLEOTIDE SEQUENCE [LARGE SCALE GENOMIC DNA]</scope>
    <source>
        <strain evidence="12 13">DSM 21458</strain>
    </source>
</reference>
<evidence type="ECO:0000313" key="13">
    <source>
        <dbReference type="Proteomes" id="UP000569951"/>
    </source>
</evidence>
<dbReference type="GO" id="GO:0005737">
    <property type="term" value="C:cytoplasm"/>
    <property type="evidence" value="ECO:0007669"/>
    <property type="project" value="UniProtKB-SubCell"/>
</dbReference>
<dbReference type="GO" id="GO:0042026">
    <property type="term" value="P:protein refolding"/>
    <property type="evidence" value="ECO:0007669"/>
    <property type="project" value="UniProtKB-ARBA"/>
</dbReference>
<comment type="subcellular location">
    <subcellularLocation>
        <location evidence="2">Cytoplasm</location>
    </subcellularLocation>
</comment>
<dbReference type="PROSITE" id="PS50059">
    <property type="entry name" value="FKBP_PPIASE"/>
    <property type="match status" value="1"/>
</dbReference>
<name>A0A841I1K7_9DEIO</name>
<comment type="function">
    <text evidence="8">Also involved in hydrogenase metallocenter assembly, probably by participating in the nickel insertion step. This function in hydrogenase biosynthesis requires chaperone activity and the presence of the metal-binding domain, but not PPIase activity.</text>
</comment>
<dbReference type="Pfam" id="PF00254">
    <property type="entry name" value="FKBP_C"/>
    <property type="match status" value="1"/>
</dbReference>
<organism evidence="12 13">
    <name type="scientific">Deinobacterium chartae</name>
    <dbReference type="NCBI Taxonomy" id="521158"/>
    <lineage>
        <taxon>Bacteria</taxon>
        <taxon>Thermotogati</taxon>
        <taxon>Deinococcota</taxon>
        <taxon>Deinococci</taxon>
        <taxon>Deinococcales</taxon>
        <taxon>Deinococcaceae</taxon>
        <taxon>Deinobacterium</taxon>
    </lineage>
</organism>
<evidence type="ECO:0000256" key="10">
    <source>
        <dbReference type="RuleBase" id="RU003915"/>
    </source>
</evidence>
<protein>
    <recommendedName>
        <fullName evidence="10">Peptidyl-prolyl cis-trans isomerase</fullName>
        <ecNumber evidence="10">5.2.1.8</ecNumber>
    </recommendedName>
</protein>
<dbReference type="SUPFAM" id="SSF54534">
    <property type="entry name" value="FKBP-like"/>
    <property type="match status" value="1"/>
</dbReference>
<dbReference type="EC" id="5.2.1.8" evidence="10"/>
<gene>
    <name evidence="12" type="ORF">HNR42_002391</name>
</gene>
<evidence type="ECO:0000256" key="5">
    <source>
        <dbReference type="ARBA" id="ARBA00023110"/>
    </source>
</evidence>
<dbReference type="InterPro" id="IPR001179">
    <property type="entry name" value="PPIase_FKBP_dom"/>
</dbReference>
<comment type="catalytic activity">
    <reaction evidence="1 9 10">
        <text>[protein]-peptidylproline (omega=180) = [protein]-peptidylproline (omega=0)</text>
        <dbReference type="Rhea" id="RHEA:16237"/>
        <dbReference type="Rhea" id="RHEA-COMP:10747"/>
        <dbReference type="Rhea" id="RHEA-COMP:10748"/>
        <dbReference type="ChEBI" id="CHEBI:83833"/>
        <dbReference type="ChEBI" id="CHEBI:83834"/>
        <dbReference type="EC" id="5.2.1.8"/>
    </reaction>
</comment>
<dbReference type="GO" id="GO:0003755">
    <property type="term" value="F:peptidyl-prolyl cis-trans isomerase activity"/>
    <property type="evidence" value="ECO:0007669"/>
    <property type="project" value="UniProtKB-UniRule"/>
</dbReference>
<dbReference type="PANTHER" id="PTHR47861">
    <property type="entry name" value="FKBP-TYPE PEPTIDYL-PROLYL CIS-TRANS ISOMERASE SLYD"/>
    <property type="match status" value="1"/>
</dbReference>